<dbReference type="GO" id="GO:0006796">
    <property type="term" value="P:phosphate-containing compound metabolic process"/>
    <property type="evidence" value="ECO:0007669"/>
    <property type="project" value="InterPro"/>
</dbReference>
<dbReference type="PROSITE" id="PS00387">
    <property type="entry name" value="PPASE"/>
    <property type="match status" value="1"/>
</dbReference>
<dbReference type="Gene3D" id="3.90.80.10">
    <property type="entry name" value="Inorganic pyrophosphatase"/>
    <property type="match status" value="1"/>
</dbReference>
<accession>B8IRT6</accession>
<dbReference type="HOGENOM" id="CLU_073198_1_1_5"/>
<organism evidence="6 7">
    <name type="scientific">Methylobacterium nodulans (strain LMG 21967 / CNCM I-2342 / ORS 2060)</name>
    <dbReference type="NCBI Taxonomy" id="460265"/>
    <lineage>
        <taxon>Bacteria</taxon>
        <taxon>Pseudomonadati</taxon>
        <taxon>Pseudomonadota</taxon>
        <taxon>Alphaproteobacteria</taxon>
        <taxon>Hyphomicrobiales</taxon>
        <taxon>Methylobacteriaceae</taxon>
        <taxon>Methylobacterium</taxon>
    </lineage>
</organism>
<dbReference type="InterPro" id="IPR036649">
    <property type="entry name" value="Pyrophosphatase_sf"/>
</dbReference>
<dbReference type="Proteomes" id="UP000008207">
    <property type="component" value="Chromosome"/>
</dbReference>
<keyword evidence="5" id="KW-0460">Magnesium</keyword>
<reference evidence="6 7" key="1">
    <citation type="submission" date="2009-01" db="EMBL/GenBank/DDBJ databases">
        <title>Complete sequence of chromosome of Methylobacterium nodulans ORS 2060.</title>
        <authorList>
            <consortium name="US DOE Joint Genome Institute"/>
            <person name="Lucas S."/>
            <person name="Copeland A."/>
            <person name="Lapidus A."/>
            <person name="Glavina del Rio T."/>
            <person name="Dalin E."/>
            <person name="Tice H."/>
            <person name="Bruce D."/>
            <person name="Goodwin L."/>
            <person name="Pitluck S."/>
            <person name="Sims D."/>
            <person name="Brettin T."/>
            <person name="Detter J.C."/>
            <person name="Han C."/>
            <person name="Larimer F."/>
            <person name="Land M."/>
            <person name="Hauser L."/>
            <person name="Kyrpides N."/>
            <person name="Ivanova N."/>
            <person name="Marx C.J."/>
            <person name="Richardson P."/>
        </authorList>
    </citation>
    <scope>NUCLEOTIDE SEQUENCE [LARGE SCALE GENOMIC DNA]</scope>
    <source>
        <strain evidence="7">LMG 21967 / CNCM I-2342 / ORS 2060</strain>
    </source>
</reference>
<gene>
    <name evidence="6" type="ordered locus">Mnod_5807</name>
</gene>
<dbReference type="SUPFAM" id="SSF50324">
    <property type="entry name" value="Inorganic pyrophosphatase"/>
    <property type="match status" value="1"/>
</dbReference>
<dbReference type="InterPro" id="IPR008162">
    <property type="entry name" value="Pyrophosphatase"/>
</dbReference>
<dbReference type="PANTHER" id="PTHR10286">
    <property type="entry name" value="INORGANIC PYROPHOSPHATASE"/>
    <property type="match status" value="1"/>
</dbReference>
<evidence type="ECO:0000313" key="6">
    <source>
        <dbReference type="EMBL" id="ACL60636.1"/>
    </source>
</evidence>
<evidence type="ECO:0000256" key="2">
    <source>
        <dbReference type="ARBA" id="ARBA00012146"/>
    </source>
</evidence>
<dbReference type="GO" id="GO:0005737">
    <property type="term" value="C:cytoplasm"/>
    <property type="evidence" value="ECO:0007669"/>
    <property type="project" value="InterPro"/>
</dbReference>
<evidence type="ECO:0000256" key="4">
    <source>
        <dbReference type="ARBA" id="ARBA00022801"/>
    </source>
</evidence>
<name>B8IRT6_METNO</name>
<protein>
    <recommendedName>
        <fullName evidence="2">inorganic diphosphatase</fullName>
        <ecNumber evidence="2">3.6.1.1</ecNumber>
    </recommendedName>
</protein>
<dbReference type="STRING" id="460265.Mnod_5807"/>
<evidence type="ECO:0000256" key="1">
    <source>
        <dbReference type="ARBA" id="ARBA00001946"/>
    </source>
</evidence>
<dbReference type="AlphaFoldDB" id="B8IRT6"/>
<keyword evidence="7" id="KW-1185">Reference proteome</keyword>
<evidence type="ECO:0000313" key="7">
    <source>
        <dbReference type="Proteomes" id="UP000008207"/>
    </source>
</evidence>
<dbReference type="eggNOG" id="COG0221">
    <property type="taxonomic scope" value="Bacteria"/>
</dbReference>
<dbReference type="GO" id="GO:0000287">
    <property type="term" value="F:magnesium ion binding"/>
    <property type="evidence" value="ECO:0007669"/>
    <property type="project" value="InterPro"/>
</dbReference>
<dbReference type="KEGG" id="mno:Mnod_5807"/>
<evidence type="ECO:0000256" key="3">
    <source>
        <dbReference type="ARBA" id="ARBA00022723"/>
    </source>
</evidence>
<comment type="cofactor">
    <cofactor evidence="1">
        <name>Mg(2+)</name>
        <dbReference type="ChEBI" id="CHEBI:18420"/>
    </cofactor>
</comment>
<evidence type="ECO:0000256" key="5">
    <source>
        <dbReference type="ARBA" id="ARBA00022842"/>
    </source>
</evidence>
<dbReference type="EMBL" id="CP001349">
    <property type="protein sequence ID" value="ACL60636.1"/>
    <property type="molecule type" value="Genomic_DNA"/>
</dbReference>
<keyword evidence="3" id="KW-0479">Metal-binding</keyword>
<dbReference type="GO" id="GO:0004427">
    <property type="term" value="F:inorganic diphosphate phosphatase activity"/>
    <property type="evidence" value="ECO:0007669"/>
    <property type="project" value="UniProtKB-EC"/>
</dbReference>
<dbReference type="Pfam" id="PF00719">
    <property type="entry name" value="Pyrophosphatase"/>
    <property type="match status" value="1"/>
</dbReference>
<proteinExistence type="predicted"/>
<dbReference type="EC" id="3.6.1.1" evidence="2"/>
<sequence>MSKNRPSLERISTYDTRTNDLTVIIETPKGSRSKYAYDPEIGTFALKFVLPAGMTFPVDFGFVPSTLGADGDPLDIIILLDETLSVGTKVSARLIGAIEAEEREKDGAWERNDRLVAVATHAHAYDKAHDLRDLDPALLPGIERFFESYNRLHDKDFRVKERVDAKEAGKLVKKGMAAYQDG</sequence>
<dbReference type="OrthoDB" id="5187599at2"/>
<dbReference type="RefSeq" id="WP_015932235.1">
    <property type="nucleotide sequence ID" value="NC_011894.1"/>
</dbReference>
<keyword evidence="4" id="KW-0378">Hydrolase</keyword>